<dbReference type="Proteomes" id="UP000556436">
    <property type="component" value="Unassembled WGS sequence"/>
</dbReference>
<keyword evidence="4" id="KW-1185">Reference proteome</keyword>
<protein>
    <submittedName>
        <fullName evidence="3">Uncharacterized protein</fullName>
    </submittedName>
</protein>
<evidence type="ECO:0000313" key="4">
    <source>
        <dbReference type="Proteomes" id="UP000556436"/>
    </source>
</evidence>
<comment type="caution">
    <text evidence="3">The sequence shown here is derived from an EMBL/GenBank/DDBJ whole genome shotgun (WGS) entry which is preliminary data.</text>
</comment>
<gene>
    <name evidence="3" type="ORF">FHS38_004268</name>
</gene>
<keyword evidence="2" id="KW-0472">Membrane</keyword>
<proteinExistence type="predicted"/>
<name>A0A7W7PGX4_STRNE</name>
<accession>A0A7W7PGX4</accession>
<keyword evidence="2" id="KW-1133">Transmembrane helix</keyword>
<dbReference type="AlphaFoldDB" id="A0A7W7PGX4"/>
<feature type="region of interest" description="Disordered" evidence="1">
    <location>
        <begin position="1"/>
        <end position="34"/>
    </location>
</feature>
<keyword evidence="2" id="KW-0812">Transmembrane</keyword>
<dbReference type="EMBL" id="JACHJG010000008">
    <property type="protein sequence ID" value="MBB4888200.1"/>
    <property type="molecule type" value="Genomic_DNA"/>
</dbReference>
<sequence>MSPDAASASGSEEGVGEPDGAHRRGRAALKTDARSAVPDVCAALGVTATVFLFLFARMRSGESPITRWSWPGNRRASQEAAR</sequence>
<evidence type="ECO:0000256" key="2">
    <source>
        <dbReference type="SAM" id="Phobius"/>
    </source>
</evidence>
<evidence type="ECO:0000313" key="3">
    <source>
        <dbReference type="EMBL" id="MBB4888200.1"/>
    </source>
</evidence>
<organism evidence="3 4">
    <name type="scientific">Streptomyces netropsis</name>
    <name type="common">Streptoverticillium netropsis</name>
    <dbReference type="NCBI Taxonomy" id="55404"/>
    <lineage>
        <taxon>Bacteria</taxon>
        <taxon>Bacillati</taxon>
        <taxon>Actinomycetota</taxon>
        <taxon>Actinomycetes</taxon>
        <taxon>Kitasatosporales</taxon>
        <taxon>Streptomycetaceae</taxon>
        <taxon>Streptomyces</taxon>
    </lineage>
</organism>
<feature type="transmembrane region" description="Helical" evidence="2">
    <location>
        <begin position="36"/>
        <end position="56"/>
    </location>
</feature>
<reference evidence="3 4" key="1">
    <citation type="submission" date="2020-08" db="EMBL/GenBank/DDBJ databases">
        <title>Genomic Encyclopedia of Type Strains, Phase III (KMG-III): the genomes of soil and plant-associated and newly described type strains.</title>
        <authorList>
            <person name="Whitman W."/>
        </authorList>
    </citation>
    <scope>NUCLEOTIDE SEQUENCE [LARGE SCALE GENOMIC DNA]</scope>
    <source>
        <strain evidence="3 4">CECT 3265</strain>
    </source>
</reference>
<evidence type="ECO:0000256" key="1">
    <source>
        <dbReference type="SAM" id="MobiDB-lite"/>
    </source>
</evidence>